<evidence type="ECO:0000256" key="4">
    <source>
        <dbReference type="ARBA" id="ARBA00022272"/>
    </source>
</evidence>
<feature type="domain" description="N-(5'phosphoribosyl) anthranilate isomerase (PRAI)" evidence="10">
    <location>
        <begin position="24"/>
        <end position="220"/>
    </location>
</feature>
<evidence type="ECO:0000256" key="9">
    <source>
        <dbReference type="HAMAP-Rule" id="MF_00135"/>
    </source>
</evidence>
<dbReference type="HAMAP" id="MF_00135">
    <property type="entry name" value="PRAI"/>
    <property type="match status" value="1"/>
</dbReference>
<keyword evidence="12" id="KW-1185">Reference proteome</keyword>
<evidence type="ECO:0000256" key="6">
    <source>
        <dbReference type="ARBA" id="ARBA00022822"/>
    </source>
</evidence>
<evidence type="ECO:0000256" key="8">
    <source>
        <dbReference type="ARBA" id="ARBA00023235"/>
    </source>
</evidence>
<dbReference type="InterPro" id="IPR044643">
    <property type="entry name" value="TrpF_fam"/>
</dbReference>
<dbReference type="EMBL" id="JADLZT010000005">
    <property type="protein sequence ID" value="MBF6024386.1"/>
    <property type="molecule type" value="Genomic_DNA"/>
</dbReference>
<dbReference type="InterPro" id="IPR011060">
    <property type="entry name" value="RibuloseP-bd_barrel"/>
</dbReference>
<comment type="catalytic activity">
    <reaction evidence="1 9">
        <text>N-(5-phospho-beta-D-ribosyl)anthranilate = 1-(2-carboxyphenylamino)-1-deoxy-D-ribulose 5-phosphate</text>
        <dbReference type="Rhea" id="RHEA:21540"/>
        <dbReference type="ChEBI" id="CHEBI:18277"/>
        <dbReference type="ChEBI" id="CHEBI:58613"/>
        <dbReference type="EC" id="5.3.1.24"/>
    </reaction>
</comment>
<dbReference type="GO" id="GO:0004640">
    <property type="term" value="F:phosphoribosylanthranilate isomerase activity"/>
    <property type="evidence" value="ECO:0007669"/>
    <property type="project" value="UniProtKB-EC"/>
</dbReference>
<dbReference type="SUPFAM" id="SSF51366">
    <property type="entry name" value="Ribulose-phoshate binding barrel"/>
    <property type="match status" value="1"/>
</dbReference>
<dbReference type="InterPro" id="IPR013785">
    <property type="entry name" value="Aldolase_TIM"/>
</dbReference>
<dbReference type="PANTHER" id="PTHR42894">
    <property type="entry name" value="N-(5'-PHOSPHORIBOSYL)ANTHRANILATE ISOMERASE"/>
    <property type="match status" value="1"/>
</dbReference>
<accession>A0ABS0B600</accession>
<keyword evidence="7 9" id="KW-0057">Aromatic amino acid biosynthesis</keyword>
<name>A0ABS0B600_9GAMM</name>
<dbReference type="Proteomes" id="UP001429984">
    <property type="component" value="Unassembled WGS sequence"/>
</dbReference>
<dbReference type="CDD" id="cd00405">
    <property type="entry name" value="PRAI"/>
    <property type="match status" value="1"/>
</dbReference>
<dbReference type="Pfam" id="PF00697">
    <property type="entry name" value="PRAI"/>
    <property type="match status" value="1"/>
</dbReference>
<dbReference type="Gene3D" id="3.20.20.70">
    <property type="entry name" value="Aldolase class I"/>
    <property type="match status" value="1"/>
</dbReference>
<evidence type="ECO:0000259" key="10">
    <source>
        <dbReference type="Pfam" id="PF00697"/>
    </source>
</evidence>
<evidence type="ECO:0000256" key="3">
    <source>
        <dbReference type="ARBA" id="ARBA00012572"/>
    </source>
</evidence>
<dbReference type="PANTHER" id="PTHR42894:SF1">
    <property type="entry name" value="N-(5'-PHOSPHORIBOSYL)ANTHRANILATE ISOMERASE"/>
    <property type="match status" value="1"/>
</dbReference>
<reference evidence="11 12" key="1">
    <citation type="submission" date="2020-11" db="EMBL/GenBank/DDBJ databases">
        <title>Draft Genome Sequence and Secondary Metabolite Biosynthetic Potential of the Lysobacter niastensis Type strain DSM 18481.</title>
        <authorList>
            <person name="Turrini P."/>
            <person name="Artuso I."/>
            <person name="Tescari M."/>
            <person name="Lugli G.A."/>
            <person name="Frangipani E."/>
            <person name="Ventura M."/>
            <person name="Visca P."/>
        </authorList>
    </citation>
    <scope>NUCLEOTIDE SEQUENCE [LARGE SCALE GENOMIC DNA]</scope>
    <source>
        <strain evidence="11 12">DSM 18481</strain>
    </source>
</reference>
<evidence type="ECO:0000313" key="11">
    <source>
        <dbReference type="EMBL" id="MBF6024386.1"/>
    </source>
</evidence>
<comment type="similarity">
    <text evidence="9">Belongs to the TrpF family.</text>
</comment>
<protein>
    <recommendedName>
        <fullName evidence="4 9">N-(5'-phosphoribosyl)anthranilate isomerase</fullName>
        <shortName evidence="9">PRAI</shortName>
        <ecNumber evidence="3 9">5.3.1.24</ecNumber>
    </recommendedName>
</protein>
<dbReference type="EC" id="5.3.1.24" evidence="3 9"/>
<keyword evidence="8 9" id="KW-0413">Isomerase</keyword>
<dbReference type="NCBIfam" id="NF002296">
    <property type="entry name" value="PRK01222.1-2"/>
    <property type="match status" value="1"/>
</dbReference>
<evidence type="ECO:0000256" key="5">
    <source>
        <dbReference type="ARBA" id="ARBA00022605"/>
    </source>
</evidence>
<evidence type="ECO:0000256" key="7">
    <source>
        <dbReference type="ARBA" id="ARBA00023141"/>
    </source>
</evidence>
<dbReference type="InterPro" id="IPR001240">
    <property type="entry name" value="PRAI_dom"/>
</dbReference>
<evidence type="ECO:0000313" key="12">
    <source>
        <dbReference type="Proteomes" id="UP001429984"/>
    </source>
</evidence>
<dbReference type="NCBIfam" id="NF002298">
    <property type="entry name" value="PRK01222.1-4"/>
    <property type="match status" value="1"/>
</dbReference>
<sequence length="229" mass="24873">MGPSGRGFAVNVAKGRVLFRTRIKFCGMTRPGDIRLAGELGADAVGLVFAPRSPRRIEPEQAQAMREALAPLVDAVALFMDNSQDEVREVVRHVRPNMLQFHGSEDDAFCRSFGVPYLKAIPMGEAITQTAIALQLKYPGAAGFLFDSHALGGSGGSGQTFDWSRVPLDLHKPFVLAGGITPDNVFDAILATRPWGVDVSSGIETEPGVKDGDRMRHFVEEVRRADCHQ</sequence>
<keyword evidence="5 9" id="KW-0028">Amino-acid biosynthesis</keyword>
<evidence type="ECO:0000256" key="1">
    <source>
        <dbReference type="ARBA" id="ARBA00001164"/>
    </source>
</evidence>
<keyword evidence="6 9" id="KW-0822">Tryptophan biosynthesis</keyword>
<comment type="pathway">
    <text evidence="2 9">Amino-acid biosynthesis; L-tryptophan biosynthesis; L-tryptophan from chorismate: step 3/5.</text>
</comment>
<evidence type="ECO:0000256" key="2">
    <source>
        <dbReference type="ARBA" id="ARBA00004664"/>
    </source>
</evidence>
<proteinExistence type="inferred from homology"/>
<gene>
    <name evidence="9" type="primary">trpF</name>
    <name evidence="11" type="ORF">IU514_10120</name>
</gene>
<comment type="caution">
    <text evidence="11">The sequence shown here is derived from an EMBL/GenBank/DDBJ whole genome shotgun (WGS) entry which is preliminary data.</text>
</comment>
<organism evidence="11 12">
    <name type="scientific">Lysobacter niastensis</name>
    <dbReference type="NCBI Taxonomy" id="380629"/>
    <lineage>
        <taxon>Bacteria</taxon>
        <taxon>Pseudomonadati</taxon>
        <taxon>Pseudomonadota</taxon>
        <taxon>Gammaproteobacteria</taxon>
        <taxon>Lysobacterales</taxon>
        <taxon>Lysobacteraceae</taxon>
        <taxon>Lysobacter</taxon>
    </lineage>
</organism>